<name>A0A0A8ZTQ3_ARUDO</name>
<reference evidence="1" key="2">
    <citation type="journal article" date="2015" name="Data Brief">
        <title>Shoot transcriptome of the giant reed, Arundo donax.</title>
        <authorList>
            <person name="Barrero R.A."/>
            <person name="Guerrero F.D."/>
            <person name="Moolhuijzen P."/>
            <person name="Goolsby J.A."/>
            <person name="Tidwell J."/>
            <person name="Bellgard S.E."/>
            <person name="Bellgard M.I."/>
        </authorList>
    </citation>
    <scope>NUCLEOTIDE SEQUENCE</scope>
    <source>
        <tissue evidence="1">Shoot tissue taken approximately 20 cm above the soil surface</tissue>
    </source>
</reference>
<reference evidence="1" key="1">
    <citation type="submission" date="2014-09" db="EMBL/GenBank/DDBJ databases">
        <authorList>
            <person name="Magalhaes I.L.F."/>
            <person name="Oliveira U."/>
            <person name="Santos F.R."/>
            <person name="Vidigal T.H.D.A."/>
            <person name="Brescovit A.D."/>
            <person name="Santos A.J."/>
        </authorList>
    </citation>
    <scope>NUCLEOTIDE SEQUENCE</scope>
    <source>
        <tissue evidence="1">Shoot tissue taken approximately 20 cm above the soil surface</tissue>
    </source>
</reference>
<sequence>MISPLSSPPGFPFSPSLLCCGYHFSGLEAEQFVAALGFMVSSTAVGQ</sequence>
<organism evidence="1">
    <name type="scientific">Arundo donax</name>
    <name type="common">Giant reed</name>
    <name type="synonym">Donax arundinaceus</name>
    <dbReference type="NCBI Taxonomy" id="35708"/>
    <lineage>
        <taxon>Eukaryota</taxon>
        <taxon>Viridiplantae</taxon>
        <taxon>Streptophyta</taxon>
        <taxon>Embryophyta</taxon>
        <taxon>Tracheophyta</taxon>
        <taxon>Spermatophyta</taxon>
        <taxon>Magnoliopsida</taxon>
        <taxon>Liliopsida</taxon>
        <taxon>Poales</taxon>
        <taxon>Poaceae</taxon>
        <taxon>PACMAD clade</taxon>
        <taxon>Arundinoideae</taxon>
        <taxon>Arundineae</taxon>
        <taxon>Arundo</taxon>
    </lineage>
</organism>
<dbReference type="EMBL" id="GBRH01255091">
    <property type="protein sequence ID" value="JAD42804.1"/>
    <property type="molecule type" value="Transcribed_RNA"/>
</dbReference>
<evidence type="ECO:0000313" key="1">
    <source>
        <dbReference type="EMBL" id="JAD42804.1"/>
    </source>
</evidence>
<protein>
    <submittedName>
        <fullName evidence="1">Uncharacterized protein</fullName>
    </submittedName>
</protein>
<dbReference type="AlphaFoldDB" id="A0A0A8ZTQ3"/>
<accession>A0A0A8ZTQ3</accession>
<proteinExistence type="predicted"/>